<organism evidence="8 9">
    <name type="scientific">Methylobacillus methanolivorans</name>
    <dbReference type="NCBI Taxonomy" id="1848927"/>
    <lineage>
        <taxon>Bacteria</taxon>
        <taxon>Pseudomonadati</taxon>
        <taxon>Pseudomonadota</taxon>
        <taxon>Betaproteobacteria</taxon>
        <taxon>Nitrosomonadales</taxon>
        <taxon>Methylophilaceae</taxon>
        <taxon>Methylobacillus</taxon>
    </lineage>
</organism>
<evidence type="ECO:0000256" key="2">
    <source>
        <dbReference type="ARBA" id="ARBA00022692"/>
    </source>
</evidence>
<comment type="caution">
    <text evidence="8">The sequence shown here is derived from an EMBL/GenBank/DDBJ whole genome shotgun (WGS) entry which is preliminary data.</text>
</comment>
<dbReference type="Gene3D" id="3.10.20.310">
    <property type="entry name" value="membrane protein fhac"/>
    <property type="match status" value="1"/>
</dbReference>
<protein>
    <submittedName>
        <fullName evidence="8">ShlB/FhaC/HecB family hemolysin secretion/activation protein</fullName>
    </submittedName>
</protein>
<name>A0ABW8GN67_9PROT</name>
<dbReference type="Proteomes" id="UP001617669">
    <property type="component" value="Unassembled WGS sequence"/>
</dbReference>
<sequence>MKVSSVRVTSLLIFTWLAVSCLSPLLAAEPQAGTVADDATPETAKSGTAMPADAATEPGADAGPGEAFDIMEFQVTGNTVLPPASIEQAIYPFLGEGKTVDDVEGARAALEKAFHDLGYPTVFVNTPEQEILNKTVRLEVLEGRIEKLRVVGAKYYSLGVIKSRTPELAEGKVPYFPNVQRQLASLNGQQDRQVAPVMRAGKTPGMVEIDLKVEDKLPLHANLEVNNRYMANTTKSRLVGSVRYDNLWQLDHSLSLSFQVTPESTDETRVLSANYLIPTQEGDYWAMYGVISRSDVNVVSGVGGVNVVGNGNIFGVRYIHPLPAPLLSGYFHNISVGADYKDFDEVIGLNGSNVDSMPISYMPFSVAYDSTLQTTKTTTQMNLGLTFAIRGVMSDEEDFFNKKNRLHTESSFAYLRGELKHTYRLPKDWQLFGKLAGQAATGQLISNEQFFLGGADSVRGYYEATAVGDKGLYGVAEVRTPSLAPWLGMSTGELYASLFYSAGYTSVYYPGPSERERLDLASVGMGLQLKKWRGVYANLDLAWALKETKGKEGSAGFIDKGDSLVHFRLGYDW</sequence>
<evidence type="ECO:0000313" key="8">
    <source>
        <dbReference type="EMBL" id="MFJ5446895.1"/>
    </source>
</evidence>
<dbReference type="InterPro" id="IPR051544">
    <property type="entry name" value="TPS_OM_transporter"/>
</dbReference>
<dbReference type="EMBL" id="JBIWXY010000002">
    <property type="protein sequence ID" value="MFJ5446895.1"/>
    <property type="molecule type" value="Genomic_DNA"/>
</dbReference>
<dbReference type="PROSITE" id="PS51257">
    <property type="entry name" value="PROKAR_LIPOPROTEIN"/>
    <property type="match status" value="1"/>
</dbReference>
<keyword evidence="1" id="KW-0472">Membrane</keyword>
<keyword evidence="9" id="KW-1185">Reference proteome</keyword>
<feature type="domain" description="Haemolysin activator HlyB C-terminal" evidence="6">
    <location>
        <begin position="207"/>
        <end position="528"/>
    </location>
</feature>
<dbReference type="Pfam" id="PF03865">
    <property type="entry name" value="ShlB"/>
    <property type="match status" value="1"/>
</dbReference>
<evidence type="ECO:0000256" key="5">
    <source>
        <dbReference type="SAM" id="SignalP"/>
    </source>
</evidence>
<dbReference type="Pfam" id="PF08479">
    <property type="entry name" value="POTRA_2"/>
    <property type="match status" value="1"/>
</dbReference>
<reference evidence="8 9" key="1">
    <citation type="submission" date="2024-11" db="EMBL/GenBank/DDBJ databases">
        <authorList>
            <person name="Kaparullina E.N."/>
            <person name="Delegan Y.A."/>
            <person name="Doronina N.V."/>
        </authorList>
    </citation>
    <scope>NUCLEOTIDE SEQUENCE [LARGE SCALE GENOMIC DNA]</scope>
    <source>
        <strain evidence="8 9">7sh_L</strain>
    </source>
</reference>
<dbReference type="InterPro" id="IPR005565">
    <property type="entry name" value="Hemolysn_activator_HlyB_C"/>
</dbReference>
<evidence type="ECO:0000256" key="1">
    <source>
        <dbReference type="ARBA" id="ARBA00022452"/>
    </source>
</evidence>
<dbReference type="PANTHER" id="PTHR34597:SF6">
    <property type="entry name" value="BLR6126 PROTEIN"/>
    <property type="match status" value="1"/>
</dbReference>
<evidence type="ECO:0000256" key="3">
    <source>
        <dbReference type="ARBA" id="ARBA00023237"/>
    </source>
</evidence>
<proteinExistence type="predicted"/>
<evidence type="ECO:0000313" key="9">
    <source>
        <dbReference type="Proteomes" id="UP001617669"/>
    </source>
</evidence>
<dbReference type="InterPro" id="IPR013686">
    <property type="entry name" value="Polypept-transport_assoc_ShlB"/>
</dbReference>
<keyword evidence="2" id="KW-0812">Transmembrane</keyword>
<evidence type="ECO:0000259" key="6">
    <source>
        <dbReference type="Pfam" id="PF03865"/>
    </source>
</evidence>
<keyword evidence="1" id="KW-1134">Transmembrane beta strand</keyword>
<dbReference type="RefSeq" id="WP_400883022.1">
    <property type="nucleotide sequence ID" value="NZ_JBIWXY010000002.1"/>
</dbReference>
<gene>
    <name evidence="8" type="ORF">ACIKP9_11695</name>
</gene>
<feature type="domain" description="Polypeptide-transport-associated ShlB-type" evidence="7">
    <location>
        <begin position="68"/>
        <end position="143"/>
    </location>
</feature>
<feature type="signal peptide" evidence="5">
    <location>
        <begin position="1"/>
        <end position="27"/>
    </location>
</feature>
<keyword evidence="5" id="KW-0732">Signal</keyword>
<feature type="region of interest" description="Disordered" evidence="4">
    <location>
        <begin position="35"/>
        <end position="61"/>
    </location>
</feature>
<accession>A0ABW8GN67</accession>
<evidence type="ECO:0000256" key="4">
    <source>
        <dbReference type="SAM" id="MobiDB-lite"/>
    </source>
</evidence>
<dbReference type="PANTHER" id="PTHR34597">
    <property type="entry name" value="SLR1661 PROTEIN"/>
    <property type="match status" value="1"/>
</dbReference>
<keyword evidence="3" id="KW-0998">Cell outer membrane</keyword>
<evidence type="ECO:0000259" key="7">
    <source>
        <dbReference type="Pfam" id="PF08479"/>
    </source>
</evidence>
<feature type="chain" id="PRO_5045616934" evidence="5">
    <location>
        <begin position="28"/>
        <end position="573"/>
    </location>
</feature>
<dbReference type="Gene3D" id="2.40.160.50">
    <property type="entry name" value="membrane protein fhac: a member of the omp85/tpsb transporter family"/>
    <property type="match status" value="1"/>
</dbReference>